<dbReference type="InParanoid" id="T1FYE2"/>
<dbReference type="KEGG" id="hro:HELRODRAFT_65888"/>
<dbReference type="Pfam" id="PF00173">
    <property type="entry name" value="Cyt-b5"/>
    <property type="match status" value="1"/>
</dbReference>
<evidence type="ECO:0000313" key="4">
    <source>
        <dbReference type="EnsemblMetazoa" id="HelroP65888"/>
    </source>
</evidence>
<dbReference type="Proteomes" id="UP000015101">
    <property type="component" value="Unassembled WGS sequence"/>
</dbReference>
<dbReference type="EMBL" id="AMQM01000775">
    <property type="status" value="NOT_ANNOTATED_CDS"/>
    <property type="molecule type" value="Genomic_DNA"/>
</dbReference>
<dbReference type="InterPro" id="IPR036400">
    <property type="entry name" value="Cyt_B5-like_heme/steroid_sf"/>
</dbReference>
<dbReference type="AlphaFoldDB" id="T1FYE2"/>
<dbReference type="InterPro" id="IPR001199">
    <property type="entry name" value="Cyt_B5-like_heme/steroid-bd"/>
</dbReference>
<sequence length="279" mass="31827">MKVLVLSLTVALLSVLIISYNFWKLDIQALPLFIKKLFVDSKIEDDNIFIRKENGKLITEESLASFRGYDNDKIYLAILGQVFDVTSGKRHYGTSGSYSYFAGKDGTRSFVDGLFTSDVPGYEISDFTGSQLLEVYKWIQFYNSKYTFIGKVVGRFYDENGGPLNELTSAFEKYKLAVAEKFQLDELNKIFPSCNVAWKENEGTKLWCTSKSGSIEREWTGIPRSFFDQNLQSTRCVCVKNTGKPSFDFIQDQNNGDLNHPNLKIFDKCDPNANECFIF</sequence>
<dbReference type="FunCoup" id="T1FYE2">
    <property type="interactions" value="621"/>
</dbReference>
<dbReference type="HOGENOM" id="CLU_065455_0_0_1"/>
<dbReference type="GO" id="GO:0012505">
    <property type="term" value="C:endomembrane system"/>
    <property type="evidence" value="ECO:0000318"/>
    <property type="project" value="GO_Central"/>
</dbReference>
<evidence type="ECO:0000313" key="3">
    <source>
        <dbReference type="EMBL" id="ESO02026.1"/>
    </source>
</evidence>
<dbReference type="EnsemblMetazoa" id="HelroT65888">
    <property type="protein sequence ID" value="HelroP65888"/>
    <property type="gene ID" value="HelroG65888"/>
</dbReference>
<dbReference type="PANTHER" id="PTHR10281:SF4">
    <property type="entry name" value="NEUFERRICIN"/>
    <property type="match status" value="1"/>
</dbReference>
<keyword evidence="5" id="KW-1185">Reference proteome</keyword>
<dbReference type="eggNOG" id="KOG1108">
    <property type="taxonomic scope" value="Eukaryota"/>
</dbReference>
<dbReference type="OMA" id="PPCNIEW"/>
<dbReference type="CTD" id="20213840"/>
<evidence type="ECO:0000259" key="2">
    <source>
        <dbReference type="SMART" id="SM01117"/>
    </source>
</evidence>
<dbReference type="SUPFAM" id="SSF55856">
    <property type="entry name" value="Cytochrome b5-like heme/steroid binding domain"/>
    <property type="match status" value="1"/>
</dbReference>
<proteinExistence type="inferred from homology"/>
<dbReference type="EMBL" id="KB096742">
    <property type="protein sequence ID" value="ESO02026.1"/>
    <property type="molecule type" value="Genomic_DNA"/>
</dbReference>
<comment type="similarity">
    <text evidence="1">Belongs to the cytochrome b5 family. MAPR subfamily.</text>
</comment>
<protein>
    <recommendedName>
        <fullName evidence="2">Cytochrome b5 heme-binding domain-containing protein</fullName>
    </recommendedName>
</protein>
<reference evidence="3 5" key="2">
    <citation type="journal article" date="2013" name="Nature">
        <title>Insights into bilaterian evolution from three spiralian genomes.</title>
        <authorList>
            <person name="Simakov O."/>
            <person name="Marletaz F."/>
            <person name="Cho S.J."/>
            <person name="Edsinger-Gonzales E."/>
            <person name="Havlak P."/>
            <person name="Hellsten U."/>
            <person name="Kuo D.H."/>
            <person name="Larsson T."/>
            <person name="Lv J."/>
            <person name="Arendt D."/>
            <person name="Savage R."/>
            <person name="Osoegawa K."/>
            <person name="de Jong P."/>
            <person name="Grimwood J."/>
            <person name="Chapman J.A."/>
            <person name="Shapiro H."/>
            <person name="Aerts A."/>
            <person name="Otillar R.P."/>
            <person name="Terry A.Y."/>
            <person name="Boore J.L."/>
            <person name="Grigoriev I.V."/>
            <person name="Lindberg D.R."/>
            <person name="Seaver E.C."/>
            <person name="Weisblat D.A."/>
            <person name="Putnam N.H."/>
            <person name="Rokhsar D.S."/>
        </authorList>
    </citation>
    <scope>NUCLEOTIDE SEQUENCE</scope>
</reference>
<dbReference type="PANTHER" id="PTHR10281">
    <property type="entry name" value="MEMBRANE-ASSOCIATED PROGESTERONE RECEPTOR COMPONENT-RELATED"/>
    <property type="match status" value="1"/>
</dbReference>
<accession>T1FYE2</accession>
<dbReference type="InterPro" id="IPR050577">
    <property type="entry name" value="MAPR/NEUFC/NENF-like"/>
</dbReference>
<reference evidence="4" key="3">
    <citation type="submission" date="2015-06" db="UniProtKB">
        <authorList>
            <consortium name="EnsemblMetazoa"/>
        </authorList>
    </citation>
    <scope>IDENTIFICATION</scope>
</reference>
<dbReference type="OrthoDB" id="10257697at2759"/>
<organism evidence="4 5">
    <name type="scientific">Helobdella robusta</name>
    <name type="common">Californian leech</name>
    <dbReference type="NCBI Taxonomy" id="6412"/>
    <lineage>
        <taxon>Eukaryota</taxon>
        <taxon>Metazoa</taxon>
        <taxon>Spiralia</taxon>
        <taxon>Lophotrochozoa</taxon>
        <taxon>Annelida</taxon>
        <taxon>Clitellata</taxon>
        <taxon>Hirudinea</taxon>
        <taxon>Rhynchobdellida</taxon>
        <taxon>Glossiphoniidae</taxon>
        <taxon>Helobdella</taxon>
    </lineage>
</organism>
<dbReference type="RefSeq" id="XP_009019434.1">
    <property type="nucleotide sequence ID" value="XM_009021186.1"/>
</dbReference>
<dbReference type="SMART" id="SM01117">
    <property type="entry name" value="Cyt-b5"/>
    <property type="match status" value="1"/>
</dbReference>
<gene>
    <name evidence="4" type="primary">20213840</name>
    <name evidence="3" type="ORF">HELRODRAFT_65888</name>
</gene>
<reference evidence="5" key="1">
    <citation type="submission" date="2012-12" db="EMBL/GenBank/DDBJ databases">
        <authorList>
            <person name="Hellsten U."/>
            <person name="Grimwood J."/>
            <person name="Chapman J.A."/>
            <person name="Shapiro H."/>
            <person name="Aerts A."/>
            <person name="Otillar R.P."/>
            <person name="Terry A.Y."/>
            <person name="Boore J.L."/>
            <person name="Simakov O."/>
            <person name="Marletaz F."/>
            <person name="Cho S.-J."/>
            <person name="Edsinger-Gonzales E."/>
            <person name="Havlak P."/>
            <person name="Kuo D.-H."/>
            <person name="Larsson T."/>
            <person name="Lv J."/>
            <person name="Arendt D."/>
            <person name="Savage R."/>
            <person name="Osoegawa K."/>
            <person name="de Jong P."/>
            <person name="Lindberg D.R."/>
            <person name="Seaver E.C."/>
            <person name="Weisblat D.A."/>
            <person name="Putnam N.H."/>
            <person name="Grigoriev I.V."/>
            <person name="Rokhsar D.S."/>
        </authorList>
    </citation>
    <scope>NUCLEOTIDE SEQUENCE</scope>
</reference>
<dbReference type="GeneID" id="20213840"/>
<name>T1FYE2_HELRO</name>
<evidence type="ECO:0000313" key="5">
    <source>
        <dbReference type="Proteomes" id="UP000015101"/>
    </source>
</evidence>
<dbReference type="Gene3D" id="3.10.120.10">
    <property type="entry name" value="Cytochrome b5-like heme/steroid binding domain"/>
    <property type="match status" value="1"/>
</dbReference>
<dbReference type="GO" id="GO:0016020">
    <property type="term" value="C:membrane"/>
    <property type="evidence" value="ECO:0000318"/>
    <property type="project" value="GO_Central"/>
</dbReference>
<evidence type="ECO:0000256" key="1">
    <source>
        <dbReference type="ARBA" id="ARBA00038357"/>
    </source>
</evidence>
<dbReference type="STRING" id="6412.T1FYE2"/>
<feature type="domain" description="Cytochrome b5 heme-binding" evidence="2">
    <location>
        <begin position="58"/>
        <end position="153"/>
    </location>
</feature>